<dbReference type="GO" id="GO:0047372">
    <property type="term" value="F:monoacylglycerol lipase activity"/>
    <property type="evidence" value="ECO:0007669"/>
    <property type="project" value="TreeGrafter"/>
</dbReference>
<dbReference type="EMBL" id="CP064942">
    <property type="protein sequence ID" value="QPH53839.1"/>
    <property type="molecule type" value="Genomic_DNA"/>
</dbReference>
<keyword evidence="3" id="KW-1185">Reference proteome</keyword>
<name>A0A7S9LRN1_9RHOB</name>
<accession>A0A7S9LRN1</accession>
<evidence type="ECO:0000313" key="3">
    <source>
        <dbReference type="Proteomes" id="UP000594800"/>
    </source>
</evidence>
<keyword evidence="2" id="KW-0378">Hydrolase</keyword>
<proteinExistence type="predicted"/>
<dbReference type="PANTHER" id="PTHR43798">
    <property type="entry name" value="MONOACYLGLYCEROL LIPASE"/>
    <property type="match status" value="1"/>
</dbReference>
<sequence>MTPTGAFLTVDGARVHYRRAGSGPQLVLIHGANGSLRDWSFRLFDRLAAAWDVVAFDRPGHGFSDRIRSAHNIHMQATHLRKAAEALGITRAVLCGHSFGGSVALAWADDAPDSVAALCLLAAPSHEWESTAGRIYALADAPVLGPVASAVLPRLAGPKLVEDALARVFAPDPMPEGYPDALSPQLALRYRTVRANAADINRLKPQLIAMTPRYPALDMPVELLHGTDDLVVPLHIHSERLIGALPRARLTRLVDTGHMPHHTRSDEMFAALGRLREAEWTAA</sequence>
<dbReference type="SUPFAM" id="SSF53474">
    <property type="entry name" value="alpha/beta-Hydrolases"/>
    <property type="match status" value="1"/>
</dbReference>
<organism evidence="2 3">
    <name type="scientific">Pontivivens ytuae</name>
    <dbReference type="NCBI Taxonomy" id="2789856"/>
    <lineage>
        <taxon>Bacteria</taxon>
        <taxon>Pseudomonadati</taxon>
        <taxon>Pseudomonadota</taxon>
        <taxon>Alphaproteobacteria</taxon>
        <taxon>Rhodobacterales</taxon>
        <taxon>Paracoccaceae</taxon>
        <taxon>Pontivivens</taxon>
    </lineage>
</organism>
<dbReference type="Gene3D" id="3.40.50.1820">
    <property type="entry name" value="alpha/beta hydrolase"/>
    <property type="match status" value="1"/>
</dbReference>
<dbReference type="RefSeq" id="WP_196103048.1">
    <property type="nucleotide sequence ID" value="NZ_CP064942.1"/>
</dbReference>
<evidence type="ECO:0000259" key="1">
    <source>
        <dbReference type="Pfam" id="PF00561"/>
    </source>
</evidence>
<gene>
    <name evidence="2" type="ORF">I0K15_19005</name>
</gene>
<dbReference type="InterPro" id="IPR050266">
    <property type="entry name" value="AB_hydrolase_sf"/>
</dbReference>
<dbReference type="PRINTS" id="PR00111">
    <property type="entry name" value="ABHYDROLASE"/>
</dbReference>
<protein>
    <submittedName>
        <fullName evidence="2">Alpha/beta fold hydrolase</fullName>
    </submittedName>
</protein>
<dbReference type="Pfam" id="PF00561">
    <property type="entry name" value="Abhydrolase_1"/>
    <property type="match status" value="1"/>
</dbReference>
<feature type="domain" description="AB hydrolase-1" evidence="1">
    <location>
        <begin position="26"/>
        <end position="263"/>
    </location>
</feature>
<dbReference type="Proteomes" id="UP000594800">
    <property type="component" value="Chromosome"/>
</dbReference>
<dbReference type="InterPro" id="IPR000073">
    <property type="entry name" value="AB_hydrolase_1"/>
</dbReference>
<dbReference type="GO" id="GO:0046464">
    <property type="term" value="P:acylglycerol catabolic process"/>
    <property type="evidence" value="ECO:0007669"/>
    <property type="project" value="TreeGrafter"/>
</dbReference>
<evidence type="ECO:0000313" key="2">
    <source>
        <dbReference type="EMBL" id="QPH53839.1"/>
    </source>
</evidence>
<dbReference type="GO" id="GO:0016020">
    <property type="term" value="C:membrane"/>
    <property type="evidence" value="ECO:0007669"/>
    <property type="project" value="TreeGrafter"/>
</dbReference>
<dbReference type="InterPro" id="IPR029058">
    <property type="entry name" value="AB_hydrolase_fold"/>
</dbReference>
<dbReference type="AlphaFoldDB" id="A0A7S9LRN1"/>
<dbReference type="PANTHER" id="PTHR43798:SF33">
    <property type="entry name" value="HYDROLASE, PUTATIVE (AFU_ORTHOLOGUE AFUA_2G14860)-RELATED"/>
    <property type="match status" value="1"/>
</dbReference>
<dbReference type="KEGG" id="poz:I0K15_19005"/>
<reference evidence="2 3" key="1">
    <citation type="submission" date="2020-11" db="EMBL/GenBank/DDBJ databases">
        <title>Description of Pontivivens ytuae sp. nov. isolated from deep sea sediment of Mariana Trench.</title>
        <authorList>
            <person name="Wang Z."/>
            <person name="Sun Q.-L."/>
            <person name="Xu X.-D."/>
            <person name="Tang Y.-Z."/>
            <person name="Zhang J."/>
        </authorList>
    </citation>
    <scope>NUCLEOTIDE SEQUENCE [LARGE SCALE GENOMIC DNA]</scope>
    <source>
        <strain evidence="2 3">MT2928</strain>
    </source>
</reference>